<dbReference type="PANTHER" id="PTHR18895:SF74">
    <property type="entry name" value="MTRF1L RELEASE FACTOR GLUTAMINE METHYLTRANSFERASE"/>
    <property type="match status" value="1"/>
</dbReference>
<evidence type="ECO:0000256" key="1">
    <source>
        <dbReference type="SAM" id="MobiDB-lite"/>
    </source>
</evidence>
<keyword evidence="3" id="KW-0808">Transferase</keyword>
<gene>
    <name evidence="3" type="ORF">SAMN04489732_101433</name>
</gene>
<dbReference type="InterPro" id="IPR050320">
    <property type="entry name" value="N5-glutamine_MTase"/>
</dbReference>
<feature type="region of interest" description="Disordered" evidence="1">
    <location>
        <begin position="1"/>
        <end position="20"/>
    </location>
</feature>
<evidence type="ECO:0000313" key="4">
    <source>
        <dbReference type="Proteomes" id="UP000198582"/>
    </source>
</evidence>
<dbReference type="OrthoDB" id="267914at2"/>
<dbReference type="InterPro" id="IPR007848">
    <property type="entry name" value="Small_mtfrase_dom"/>
</dbReference>
<reference evidence="3 4" key="1">
    <citation type="submission" date="2016-10" db="EMBL/GenBank/DDBJ databases">
        <authorList>
            <person name="de Groot N.N."/>
        </authorList>
    </citation>
    <scope>NUCLEOTIDE SEQUENCE [LARGE SCALE GENOMIC DNA]</scope>
    <source>
        <strain evidence="3 4">DSM 44993</strain>
    </source>
</reference>
<dbReference type="STRING" id="394193.SAMN04489732_101433"/>
<proteinExistence type="predicted"/>
<protein>
    <submittedName>
        <fullName evidence="3">Methylase of polypeptide chain release factors</fullName>
    </submittedName>
</protein>
<evidence type="ECO:0000259" key="2">
    <source>
        <dbReference type="Pfam" id="PF05175"/>
    </source>
</evidence>
<dbReference type="GO" id="GO:0032259">
    <property type="term" value="P:methylation"/>
    <property type="evidence" value="ECO:0007669"/>
    <property type="project" value="UniProtKB-KW"/>
</dbReference>
<dbReference type="CDD" id="cd02440">
    <property type="entry name" value="AdoMet_MTases"/>
    <property type="match status" value="1"/>
</dbReference>
<evidence type="ECO:0000313" key="3">
    <source>
        <dbReference type="EMBL" id="SEO55984.1"/>
    </source>
</evidence>
<dbReference type="Pfam" id="PF05175">
    <property type="entry name" value="MTS"/>
    <property type="match status" value="1"/>
</dbReference>
<dbReference type="SUPFAM" id="SSF53335">
    <property type="entry name" value="S-adenosyl-L-methionine-dependent methyltransferases"/>
    <property type="match status" value="1"/>
</dbReference>
<dbReference type="PANTHER" id="PTHR18895">
    <property type="entry name" value="HEMK METHYLTRANSFERASE"/>
    <property type="match status" value="1"/>
</dbReference>
<dbReference type="GO" id="GO:0036009">
    <property type="term" value="F:protein-glutamine N-methyltransferase activity"/>
    <property type="evidence" value="ECO:0007669"/>
    <property type="project" value="TreeGrafter"/>
</dbReference>
<dbReference type="Gene3D" id="3.40.50.150">
    <property type="entry name" value="Vaccinia Virus protein VP39"/>
    <property type="match status" value="1"/>
</dbReference>
<keyword evidence="4" id="KW-1185">Reference proteome</keyword>
<dbReference type="EMBL" id="FOEF01000001">
    <property type="protein sequence ID" value="SEO55984.1"/>
    <property type="molecule type" value="Genomic_DNA"/>
</dbReference>
<sequence length="364" mass="39265">MPGFPGCSWYSETGAPPPRRVVTADDTLPADGAHRLAKAGTSILWTGSFPGARRLLTALDRRLPERSADPAQAFRRHREARARRARILGKLLVRLEPGARLTASRAPDVRVACAEAGWSAERAFLCSLRDLLGLIGAHEWRRRGVLVPALGARIHPHHGVFSPVRGEYVDLVARAPLPTGVRSASDVGTGTGVLAAVLARRGVPSVLASDSSARAVACAEDNLARLGLSGRVTVTEADVFPARARAPLVVCNPPWLPGRAVSALDAAVCDPGSRMLRAFLDRLPRHLEPDGEAWLIMSDFAELAGLRTREELLGRIDRAGLKVVERHDTTPRHRRALDPADPLHALRAAEVTSLWRLRTSTMAG</sequence>
<keyword evidence="3" id="KW-0489">Methyltransferase</keyword>
<dbReference type="InterPro" id="IPR029063">
    <property type="entry name" value="SAM-dependent_MTases_sf"/>
</dbReference>
<dbReference type="Proteomes" id="UP000198582">
    <property type="component" value="Unassembled WGS sequence"/>
</dbReference>
<feature type="domain" description="Methyltransferase small" evidence="2">
    <location>
        <begin position="154"/>
        <end position="302"/>
    </location>
</feature>
<name>A0A1H8QQ38_9PSEU</name>
<organism evidence="3 4">
    <name type="scientific">Amycolatopsis saalfeldensis</name>
    <dbReference type="NCBI Taxonomy" id="394193"/>
    <lineage>
        <taxon>Bacteria</taxon>
        <taxon>Bacillati</taxon>
        <taxon>Actinomycetota</taxon>
        <taxon>Actinomycetes</taxon>
        <taxon>Pseudonocardiales</taxon>
        <taxon>Pseudonocardiaceae</taxon>
        <taxon>Amycolatopsis</taxon>
    </lineage>
</organism>
<accession>A0A1H8QQ38</accession>
<dbReference type="AlphaFoldDB" id="A0A1H8QQ38"/>
<dbReference type="RefSeq" id="WP_091611626.1">
    <property type="nucleotide sequence ID" value="NZ_FOEF01000001.1"/>
</dbReference>